<feature type="region of interest" description="Disordered" evidence="1">
    <location>
        <begin position="1"/>
        <end position="21"/>
    </location>
</feature>
<accession>A0A1Y1YPR8</accession>
<dbReference type="Proteomes" id="UP000193144">
    <property type="component" value="Unassembled WGS sequence"/>
</dbReference>
<dbReference type="EMBL" id="MCFA01000189">
    <property type="protein sequence ID" value="ORY00002.1"/>
    <property type="molecule type" value="Genomic_DNA"/>
</dbReference>
<keyword evidence="3" id="KW-1185">Reference proteome</keyword>
<evidence type="ECO:0000256" key="1">
    <source>
        <dbReference type="SAM" id="MobiDB-lite"/>
    </source>
</evidence>
<protein>
    <submittedName>
        <fullName evidence="2">N-acetyltransferase B complex non catalytic subunit-domain-containing protein</fullName>
    </submittedName>
</protein>
<name>A0A1Y1YPR8_9PLEO</name>
<dbReference type="Pfam" id="PF09797">
    <property type="entry name" value="NatB_MDM20"/>
    <property type="match status" value="2"/>
</dbReference>
<dbReference type="AlphaFoldDB" id="A0A1Y1YPR8"/>
<evidence type="ECO:0000313" key="3">
    <source>
        <dbReference type="Proteomes" id="UP000193144"/>
    </source>
</evidence>
<keyword evidence="2" id="KW-0808">Transferase</keyword>
<evidence type="ECO:0000313" key="2">
    <source>
        <dbReference type="EMBL" id="ORY00002.1"/>
    </source>
</evidence>
<dbReference type="GO" id="GO:0016740">
    <property type="term" value="F:transferase activity"/>
    <property type="evidence" value="ECO:0007669"/>
    <property type="project" value="UniProtKB-KW"/>
</dbReference>
<proteinExistence type="predicted"/>
<comment type="caution">
    <text evidence="2">The sequence shown here is derived from an EMBL/GenBank/DDBJ whole genome shotgun (WGS) entry which is preliminary data.</text>
</comment>
<reference evidence="2 3" key="1">
    <citation type="submission" date="2016-07" db="EMBL/GenBank/DDBJ databases">
        <title>Pervasive Adenine N6-methylation of Active Genes in Fungi.</title>
        <authorList>
            <consortium name="DOE Joint Genome Institute"/>
            <person name="Mondo S.J."/>
            <person name="Dannebaum R.O."/>
            <person name="Kuo R.C."/>
            <person name="Labutti K."/>
            <person name="Haridas S."/>
            <person name="Kuo A."/>
            <person name="Salamov A."/>
            <person name="Ahrendt S.R."/>
            <person name="Lipzen A."/>
            <person name="Sullivan W."/>
            <person name="Andreopoulos W.B."/>
            <person name="Clum A."/>
            <person name="Lindquist E."/>
            <person name="Daum C."/>
            <person name="Ramamoorthy G.K."/>
            <person name="Gryganskyi A."/>
            <person name="Culley D."/>
            <person name="Magnuson J.K."/>
            <person name="James T.Y."/>
            <person name="O'Malley M.A."/>
            <person name="Stajich J.E."/>
            <person name="Spatafora J.W."/>
            <person name="Visel A."/>
            <person name="Grigoriev I.V."/>
        </authorList>
    </citation>
    <scope>NUCLEOTIDE SEQUENCE [LARGE SCALE GENOMIC DNA]</scope>
    <source>
        <strain evidence="2 3">CBS 115471</strain>
    </source>
</reference>
<dbReference type="InterPro" id="IPR019183">
    <property type="entry name" value="NAA25_NatB_aux_su"/>
</dbReference>
<feature type="compositionally biased region" description="Basic and acidic residues" evidence="1">
    <location>
        <begin position="1"/>
        <end position="17"/>
    </location>
</feature>
<gene>
    <name evidence="2" type="ORF">BCR34DRAFT_618725</name>
</gene>
<dbReference type="STRING" id="1231657.A0A1Y1YPR8"/>
<dbReference type="OrthoDB" id="24670at2759"/>
<organism evidence="2 3">
    <name type="scientific">Clohesyomyces aquaticus</name>
    <dbReference type="NCBI Taxonomy" id="1231657"/>
    <lineage>
        <taxon>Eukaryota</taxon>
        <taxon>Fungi</taxon>
        <taxon>Dikarya</taxon>
        <taxon>Ascomycota</taxon>
        <taxon>Pezizomycotina</taxon>
        <taxon>Dothideomycetes</taxon>
        <taxon>Pleosporomycetidae</taxon>
        <taxon>Pleosporales</taxon>
        <taxon>Lindgomycetaceae</taxon>
        <taxon>Clohesyomyces</taxon>
    </lineage>
</organism>
<sequence length="964" mass="111195">MALNWDKLERHRRENPKPKPAFDACKRLLKKRPADPYLLAWQADTSLALRQNSDRILSELLMPLCNRKDPLDDSRLLGYIYEMILEATRIQNPLKLDLASAGEQALKAWSNAAKLKTKTRKAKLDYWSSLFVISMKEDCWEDVRWSVTQALQEGPTYRKRAVFSLILANQLSYERKLEGRLAASPAVEIQKRVALNKMVLAFENTWKSPNDPVRVENMGDLRFMAQIFARQKLATEFATRINQAPESVQNILEAHKTEFTEILSTMYTAEKKWQELYDMMMKCVEEGYTRELERQNVPGNWLIWGNMLRALSYLHPRTEAAAIASQEILPKLAKYGSPGRNPNLIRIAIASFAGVDTLLQFIKDYWTKYKHLKSCFADLQKFVERLSRTQQVEFLKFASGLDQESGKLRDKSEGAAERWLLEEINITKFNYMLSISPLFSKSEDHIRLTEQFVANAMSLYGISIGLAVDSYDLGWEAGWLATYGLLKIQDFRQSPALETQENNSAKNAEDTNVQGLIQAGISSLYFTSSEAGKRNRTMMLLSTRLHMLLGLGSIAYQQYRYAILKEMLQDTLSYHLLSRISQHHPFDCKLHLSNEEFCPEDELRKVISIINKMGDRAGDFVYADMEKFKYEQCFELLEFRQKTKCSLTKHLALLELRRIQRLKDAPPTDVEMTLGECRNISDNRDLDVLPNYGPTYAGQPQWLFDYPSKDWLLDYYELQDRAFNLTFQEDRSYQISNLMVEASKLRGPIEIREHHGNKIEKSMAWSWYYTTKAAVELYNPIQANPNMGEIQRFLEKLRDHFTLAKNKFETWYNVPAKGRDVDETKSESRSLLPTEELLEFYFGELELLKLNSKLCARVEEILLPDKGKKGKKQALELPFWVRDFNLAVAECYEAIRISAESYIAALKDRGVENVLGHARAGISGQALAKMIPSHQLVGYAKMYVDSAIDALEGVLKVKIEWRGR</sequence>